<keyword evidence="1" id="KW-0175">Coiled coil</keyword>
<evidence type="ECO:0000313" key="3">
    <source>
        <dbReference type="Proteomes" id="UP000317650"/>
    </source>
</evidence>
<feature type="coiled-coil region" evidence="1">
    <location>
        <begin position="40"/>
        <end position="102"/>
    </location>
</feature>
<reference evidence="2 3" key="1">
    <citation type="journal article" date="2019" name="Nat. Plants">
        <title>Genome sequencing of Musa balbisiana reveals subgenome evolution and function divergence in polyploid bananas.</title>
        <authorList>
            <person name="Yao X."/>
        </authorList>
    </citation>
    <scope>NUCLEOTIDE SEQUENCE [LARGE SCALE GENOMIC DNA]</scope>
    <source>
        <strain evidence="3">cv. DH-PKW</strain>
        <tissue evidence="2">Leaves</tissue>
    </source>
</reference>
<organism evidence="2 3">
    <name type="scientific">Musa balbisiana</name>
    <name type="common">Banana</name>
    <dbReference type="NCBI Taxonomy" id="52838"/>
    <lineage>
        <taxon>Eukaryota</taxon>
        <taxon>Viridiplantae</taxon>
        <taxon>Streptophyta</taxon>
        <taxon>Embryophyta</taxon>
        <taxon>Tracheophyta</taxon>
        <taxon>Spermatophyta</taxon>
        <taxon>Magnoliopsida</taxon>
        <taxon>Liliopsida</taxon>
        <taxon>Zingiberales</taxon>
        <taxon>Musaceae</taxon>
        <taxon>Musa</taxon>
    </lineage>
</organism>
<keyword evidence="3" id="KW-1185">Reference proteome</keyword>
<dbReference type="EMBL" id="PYDT01000003">
    <property type="protein sequence ID" value="THU67998.1"/>
    <property type="molecule type" value="Genomic_DNA"/>
</dbReference>
<proteinExistence type="predicted"/>
<dbReference type="Proteomes" id="UP000317650">
    <property type="component" value="Chromosome 5"/>
</dbReference>
<sequence>MALMDRVRDAGRVIGGLCDRNAELHKQIEEIRTSKAPKAVAATEQRASDLEAEATHLRSELKVDKEQNDRLQVHLKAARAEVHLAKSEMLALNQKLDEVRAEAQPASEALAD</sequence>
<protein>
    <submittedName>
        <fullName evidence="2">Uncharacterized protein</fullName>
    </submittedName>
</protein>
<dbReference type="AlphaFoldDB" id="A0A4S8K061"/>
<gene>
    <name evidence="2" type="ORF">C4D60_Mb05t30610</name>
</gene>
<evidence type="ECO:0000313" key="2">
    <source>
        <dbReference type="EMBL" id="THU67998.1"/>
    </source>
</evidence>
<name>A0A4S8K061_MUSBA</name>
<evidence type="ECO:0000256" key="1">
    <source>
        <dbReference type="SAM" id="Coils"/>
    </source>
</evidence>
<accession>A0A4S8K061</accession>
<comment type="caution">
    <text evidence="2">The sequence shown here is derived from an EMBL/GenBank/DDBJ whole genome shotgun (WGS) entry which is preliminary data.</text>
</comment>